<evidence type="ECO:0000313" key="15">
    <source>
        <dbReference type="RefSeq" id="XP_034286013.1"/>
    </source>
</evidence>
<dbReference type="CDD" id="cd15283">
    <property type="entry name" value="7tmC_V2R_pheromone"/>
    <property type="match status" value="1"/>
</dbReference>
<dbReference type="PRINTS" id="PR01535">
    <property type="entry name" value="VOMERONASL2R"/>
</dbReference>
<evidence type="ECO:0000256" key="12">
    <source>
        <dbReference type="SAM" id="Phobius"/>
    </source>
</evidence>
<evidence type="ECO:0000256" key="3">
    <source>
        <dbReference type="ARBA" id="ARBA00022475"/>
    </source>
</evidence>
<accession>A0A6P9CNC5</accession>
<dbReference type="Proteomes" id="UP001652622">
    <property type="component" value="Unplaced"/>
</dbReference>
<feature type="transmembrane region" description="Helical" evidence="12">
    <location>
        <begin position="519"/>
        <end position="544"/>
    </location>
</feature>
<feature type="transmembrane region" description="Helical" evidence="12">
    <location>
        <begin position="745"/>
        <end position="773"/>
    </location>
</feature>
<dbReference type="FunFam" id="3.40.50.2300:FF:000024">
    <property type="entry name" value="Vomeronasal 2, receptor 73"/>
    <property type="match status" value="1"/>
</dbReference>
<feature type="transmembrane region" description="Helical" evidence="12">
    <location>
        <begin position="626"/>
        <end position="652"/>
    </location>
</feature>
<name>A0A6P9CNC5_PANGU</name>
<dbReference type="InterPro" id="IPR011500">
    <property type="entry name" value="GPCR_3_9-Cys_dom"/>
</dbReference>
<evidence type="ECO:0000313" key="14">
    <source>
        <dbReference type="Proteomes" id="UP001652622"/>
    </source>
</evidence>
<feature type="transmembrane region" description="Helical" evidence="12">
    <location>
        <begin position="589"/>
        <end position="614"/>
    </location>
</feature>
<feature type="domain" description="G-protein coupled receptors family 3 profile" evidence="13">
    <location>
        <begin position="519"/>
        <end position="783"/>
    </location>
</feature>
<keyword evidence="14" id="KW-1185">Reference proteome</keyword>
<evidence type="ECO:0000256" key="9">
    <source>
        <dbReference type="ARBA" id="ARBA00023170"/>
    </source>
</evidence>
<sequence>MLSDLTTFRRHMSEDPVGDVIYFMARWTYFASMKLLSSKDKFIPNYKCDSQDSTVAVIAGPTSHIYQHIANILRNYKVPQIIYGSAPLMNNYDQADFFHQMFPEDDDQTMGILQLLLHFKWIWIGLVYFESHSGERFVQKAYNLFSQKGICFDFIQDLPKESFSADISIMIEDWIETFKNIMKSTANVVVIYGENQIMIFLRMIPYVSSFEDISFETKDKVWIMTAQMEFTSLPFQKIWGLDFIHGALSFAVSSKEVLGFEEFVRTRNPTSKSQDSFINVFWEQVFDCSLPKAFVDEKSGDRCTGNEKMEDLPASVFEIGMTGQSYNVYNAVYNVAYALQAMYSSKFRHRRSISNGKKFLQNQLWQLQYYLRSVSFNNSAGEKVSFDQNGKLIAAFDIINWVTFPNQSFIRVKVGKLDPLAQPEAVLTISADDIIWPNMFKQIRPLSLCNSNCPSGYRKTKIEDKPFCCYECLPCSQGKFSNKSDMEECFNCPEDHYPSNKQDFCIPKSISFLSYKEPLGISLTTVAIFFTSLTALVLGIFLKYRDTPIVRANNRNLTYTLLIALLFSFLCSFLFIGQPDKWICLFRQIAFGIIFSVAVSSILAKTIIVVLAFLVTKPGSRMMKWVGGRLSLSIVVSCSFIQIAICTVWVVIYPPFPDFSMHSVAEEIVLECNEGSAIMFYCVLGFMGFLAIVSFTVAFLSRNLPDSFNEAKFITFSMLLFCSVWISFVPTYLSTKGKYMVAVEIFSILASSGGLLSCIFFPKCFVILVLPELNSKAHLTRKKSRL</sequence>
<evidence type="ECO:0000256" key="8">
    <source>
        <dbReference type="ARBA" id="ARBA00023136"/>
    </source>
</evidence>
<dbReference type="PANTHER" id="PTHR24061:SF599">
    <property type="entry name" value="G-PROTEIN COUPLED RECEPTORS FAMILY 3 PROFILE DOMAIN-CONTAINING PROTEIN"/>
    <property type="match status" value="1"/>
</dbReference>
<keyword evidence="8 12" id="KW-0472">Membrane</keyword>
<keyword evidence="3" id="KW-1003">Cell membrane</keyword>
<keyword evidence="5" id="KW-0732">Signal</keyword>
<dbReference type="PROSITE" id="PS50259">
    <property type="entry name" value="G_PROTEIN_RECEP_F3_4"/>
    <property type="match status" value="1"/>
</dbReference>
<dbReference type="PANTHER" id="PTHR24061">
    <property type="entry name" value="CALCIUM-SENSING RECEPTOR-RELATED"/>
    <property type="match status" value="1"/>
</dbReference>
<dbReference type="KEGG" id="pgut:117672989"/>
<dbReference type="InterPro" id="IPR038550">
    <property type="entry name" value="GPCR_3_9-Cys_sf"/>
</dbReference>
<proteinExistence type="inferred from homology"/>
<feature type="transmembrane region" description="Helical" evidence="12">
    <location>
        <begin position="678"/>
        <end position="701"/>
    </location>
</feature>
<dbReference type="GO" id="GO:0005886">
    <property type="term" value="C:plasma membrane"/>
    <property type="evidence" value="ECO:0007669"/>
    <property type="project" value="UniProtKB-SubCell"/>
</dbReference>
<dbReference type="Gene3D" id="3.40.50.2300">
    <property type="match status" value="2"/>
</dbReference>
<feature type="transmembrane region" description="Helical" evidence="12">
    <location>
        <begin position="556"/>
        <end position="577"/>
    </location>
</feature>
<keyword evidence="4 12" id="KW-0812">Transmembrane</keyword>
<evidence type="ECO:0000256" key="5">
    <source>
        <dbReference type="ARBA" id="ARBA00022729"/>
    </source>
</evidence>
<comment type="subcellular location">
    <subcellularLocation>
        <location evidence="1">Cell membrane</location>
        <topology evidence="1">Multi-pass membrane protein</topology>
    </subcellularLocation>
</comment>
<comment type="similarity">
    <text evidence="2">Belongs to the G-protein coupled receptor 3 family.</text>
</comment>
<dbReference type="PRINTS" id="PR00248">
    <property type="entry name" value="GPCRMGR"/>
</dbReference>
<dbReference type="Pfam" id="PF07562">
    <property type="entry name" value="NCD3G"/>
    <property type="match status" value="1"/>
</dbReference>
<dbReference type="FunFam" id="2.10.50.30:FF:000002">
    <property type="entry name" value="Vomeronasal 2 receptor, h1"/>
    <property type="match status" value="1"/>
</dbReference>
<dbReference type="PROSITE" id="PS00981">
    <property type="entry name" value="G_PROTEIN_RECEP_F3_3"/>
    <property type="match status" value="1"/>
</dbReference>
<dbReference type="InterPro" id="IPR001828">
    <property type="entry name" value="ANF_lig-bd_rcpt"/>
</dbReference>
<keyword evidence="9" id="KW-0675">Receptor</keyword>
<protein>
    <submittedName>
        <fullName evidence="15">Vomeronasal type-2 receptor 26-like</fullName>
    </submittedName>
</protein>
<dbReference type="InterPro" id="IPR004073">
    <property type="entry name" value="GPCR_3_vmron_rcpt_2"/>
</dbReference>
<dbReference type="OMA" id="QYYKDRI"/>
<gene>
    <name evidence="15" type="primary">LOC117672989</name>
</gene>
<dbReference type="Gene3D" id="2.10.50.30">
    <property type="entry name" value="GPCR, family 3, nine cysteines domain"/>
    <property type="match status" value="1"/>
</dbReference>
<dbReference type="RefSeq" id="XP_034286013.1">
    <property type="nucleotide sequence ID" value="XM_034430122.1"/>
</dbReference>
<dbReference type="InterPro" id="IPR017979">
    <property type="entry name" value="GPCR_3_CS"/>
</dbReference>
<evidence type="ECO:0000256" key="11">
    <source>
        <dbReference type="ARBA" id="ARBA00023224"/>
    </source>
</evidence>
<keyword evidence="10" id="KW-0325">Glycoprotein</keyword>
<evidence type="ECO:0000256" key="10">
    <source>
        <dbReference type="ARBA" id="ARBA00023180"/>
    </source>
</evidence>
<evidence type="ECO:0000256" key="4">
    <source>
        <dbReference type="ARBA" id="ARBA00022692"/>
    </source>
</evidence>
<evidence type="ECO:0000259" key="13">
    <source>
        <dbReference type="PROSITE" id="PS50259"/>
    </source>
</evidence>
<reference evidence="15" key="1">
    <citation type="submission" date="2025-08" db="UniProtKB">
        <authorList>
            <consortium name="RefSeq"/>
        </authorList>
    </citation>
    <scope>IDENTIFICATION</scope>
    <source>
        <tissue evidence="15">Blood</tissue>
    </source>
</reference>
<feature type="transmembrane region" description="Helical" evidence="12">
    <location>
        <begin position="713"/>
        <end position="733"/>
    </location>
</feature>
<keyword evidence="6 12" id="KW-1133">Transmembrane helix</keyword>
<dbReference type="SUPFAM" id="SSF53822">
    <property type="entry name" value="Periplasmic binding protein-like I"/>
    <property type="match status" value="1"/>
</dbReference>
<dbReference type="InterPro" id="IPR017978">
    <property type="entry name" value="GPCR_3_C"/>
</dbReference>
<dbReference type="InterPro" id="IPR000068">
    <property type="entry name" value="GPCR_3_Ca_sens_rcpt-rel"/>
</dbReference>
<evidence type="ECO:0000256" key="6">
    <source>
        <dbReference type="ARBA" id="ARBA00022989"/>
    </source>
</evidence>
<evidence type="ECO:0000256" key="7">
    <source>
        <dbReference type="ARBA" id="ARBA00023040"/>
    </source>
</evidence>
<dbReference type="AlphaFoldDB" id="A0A6P9CNC5"/>
<keyword evidence="11" id="KW-0807">Transducer</keyword>
<dbReference type="Pfam" id="PF00003">
    <property type="entry name" value="7tm_3"/>
    <property type="match status" value="1"/>
</dbReference>
<dbReference type="GeneID" id="117672989"/>
<dbReference type="InterPro" id="IPR000337">
    <property type="entry name" value="GPCR_3"/>
</dbReference>
<dbReference type="InParanoid" id="A0A6P9CNC5"/>
<dbReference type="Pfam" id="PF01094">
    <property type="entry name" value="ANF_receptor"/>
    <property type="match status" value="1"/>
</dbReference>
<evidence type="ECO:0000256" key="1">
    <source>
        <dbReference type="ARBA" id="ARBA00004651"/>
    </source>
</evidence>
<keyword evidence="7" id="KW-0297">G-protein coupled receptor</keyword>
<dbReference type="PROSITE" id="PS00980">
    <property type="entry name" value="G_PROTEIN_RECEP_F3_2"/>
    <property type="match status" value="1"/>
</dbReference>
<dbReference type="GO" id="GO:0004930">
    <property type="term" value="F:G protein-coupled receptor activity"/>
    <property type="evidence" value="ECO:0007669"/>
    <property type="project" value="UniProtKB-KW"/>
</dbReference>
<evidence type="ECO:0000256" key="2">
    <source>
        <dbReference type="ARBA" id="ARBA00007242"/>
    </source>
</evidence>
<organism evidence="14 15">
    <name type="scientific">Pantherophis guttatus</name>
    <name type="common">Corn snake</name>
    <name type="synonym">Elaphe guttata</name>
    <dbReference type="NCBI Taxonomy" id="94885"/>
    <lineage>
        <taxon>Eukaryota</taxon>
        <taxon>Metazoa</taxon>
        <taxon>Chordata</taxon>
        <taxon>Craniata</taxon>
        <taxon>Vertebrata</taxon>
        <taxon>Euteleostomi</taxon>
        <taxon>Lepidosauria</taxon>
        <taxon>Squamata</taxon>
        <taxon>Bifurcata</taxon>
        <taxon>Unidentata</taxon>
        <taxon>Episquamata</taxon>
        <taxon>Toxicofera</taxon>
        <taxon>Serpentes</taxon>
        <taxon>Colubroidea</taxon>
        <taxon>Colubridae</taxon>
        <taxon>Colubrinae</taxon>
        <taxon>Pantherophis</taxon>
    </lineage>
</organism>
<dbReference type="InterPro" id="IPR028082">
    <property type="entry name" value="Peripla_BP_I"/>
</dbReference>